<keyword evidence="2" id="KW-1185">Reference proteome</keyword>
<proteinExistence type="predicted"/>
<dbReference type="EMBL" id="CP021056">
    <property type="protein sequence ID" value="QXE23143.1"/>
    <property type="molecule type" value="Genomic_DNA"/>
</dbReference>
<name>A0A975Y4G3_9NOST</name>
<reference evidence="1" key="1">
    <citation type="submission" date="2017-04" db="EMBL/GenBank/DDBJ databases">
        <title>Genome deletions in a multicellular cyanobacterial endosymbiont for morphological adaptation in marine diatoms.</title>
        <authorList>
            <person name="Wang Y."/>
            <person name="Gao H."/>
            <person name="Li R."/>
            <person name="Xu X."/>
        </authorList>
    </citation>
    <scope>NUCLEOTIDE SEQUENCE</scope>
    <source>
        <strain evidence="1">FACHB 800</strain>
    </source>
</reference>
<dbReference type="AlphaFoldDB" id="A0A975Y4G3"/>
<dbReference type="Proteomes" id="UP000683511">
    <property type="component" value="Chromosome"/>
</dbReference>
<dbReference type="KEGG" id="rsin:B6N60_01832"/>
<gene>
    <name evidence="1" type="ORF">B6N60_01832</name>
</gene>
<evidence type="ECO:0000313" key="2">
    <source>
        <dbReference type="Proteomes" id="UP000683511"/>
    </source>
</evidence>
<organism evidence="1 2">
    <name type="scientific">Richelia sinica FACHB-800</name>
    <dbReference type="NCBI Taxonomy" id="1357546"/>
    <lineage>
        <taxon>Bacteria</taxon>
        <taxon>Bacillati</taxon>
        <taxon>Cyanobacteriota</taxon>
        <taxon>Cyanophyceae</taxon>
        <taxon>Nostocales</taxon>
        <taxon>Nostocaceae</taxon>
        <taxon>Richelia</taxon>
    </lineage>
</organism>
<evidence type="ECO:0000313" key="1">
    <source>
        <dbReference type="EMBL" id="QXE23143.1"/>
    </source>
</evidence>
<accession>A0A975Y4G3</accession>
<protein>
    <submittedName>
        <fullName evidence="1">Uncharacterized protein</fullName>
    </submittedName>
</protein>
<sequence length="39" mass="4391">MVVFAEAKKLKLCILTLVISELIRFSYSMTSEVWGVTPS</sequence>